<accession>A0A7J8DJL4</accession>
<dbReference type="Gene3D" id="3.40.50.150">
    <property type="entry name" value="Vaccinia Virus protein VP39"/>
    <property type="match status" value="1"/>
</dbReference>
<comment type="similarity">
    <text evidence="2">Belongs to the methyltransferase superfamily. L-isoaspartyl/D-aspartyl protein methyltransferase family.</text>
</comment>
<dbReference type="InterPro" id="IPR000682">
    <property type="entry name" value="PCMT"/>
</dbReference>
<feature type="region of interest" description="Disordered" evidence="4">
    <location>
        <begin position="273"/>
        <end position="296"/>
    </location>
</feature>
<keyword evidence="5" id="KW-0808">Transferase</keyword>
<dbReference type="EMBL" id="JACASE010000012">
    <property type="protein sequence ID" value="KAF6423310.1"/>
    <property type="molecule type" value="Genomic_DNA"/>
</dbReference>
<reference evidence="5 6" key="1">
    <citation type="journal article" date="2020" name="Nature">
        <title>Six reference-quality genomes reveal evolution of bat adaptations.</title>
        <authorList>
            <person name="Jebb D."/>
            <person name="Huang Z."/>
            <person name="Pippel M."/>
            <person name="Hughes G.M."/>
            <person name="Lavrichenko K."/>
            <person name="Devanna P."/>
            <person name="Winkler S."/>
            <person name="Jermiin L.S."/>
            <person name="Skirmuntt E.C."/>
            <person name="Katzourakis A."/>
            <person name="Burkitt-Gray L."/>
            <person name="Ray D.A."/>
            <person name="Sullivan K.A.M."/>
            <person name="Roscito J.G."/>
            <person name="Kirilenko B.M."/>
            <person name="Davalos L.M."/>
            <person name="Corthals A.P."/>
            <person name="Power M.L."/>
            <person name="Jones G."/>
            <person name="Ransome R.D."/>
            <person name="Dechmann D.K.N."/>
            <person name="Locatelli A.G."/>
            <person name="Puechmaille S.J."/>
            <person name="Fedrigo O."/>
            <person name="Jarvis E.D."/>
            <person name="Hiller M."/>
            <person name="Vernes S.C."/>
            <person name="Myers E.W."/>
            <person name="Teeling E.C."/>
        </authorList>
    </citation>
    <scope>NUCLEOTIDE SEQUENCE [LARGE SCALE GENOMIC DNA]</scope>
    <source>
        <strain evidence="5">MRouAeg1</strain>
        <tissue evidence="5">Muscle</tissue>
    </source>
</reference>
<dbReference type="InterPro" id="IPR029063">
    <property type="entry name" value="SAM-dependent_MTases_sf"/>
</dbReference>
<organism evidence="5 6">
    <name type="scientific">Rousettus aegyptiacus</name>
    <name type="common">Egyptian fruit bat</name>
    <name type="synonym">Pteropus aegyptiacus</name>
    <dbReference type="NCBI Taxonomy" id="9407"/>
    <lineage>
        <taxon>Eukaryota</taxon>
        <taxon>Metazoa</taxon>
        <taxon>Chordata</taxon>
        <taxon>Craniata</taxon>
        <taxon>Vertebrata</taxon>
        <taxon>Euteleostomi</taxon>
        <taxon>Mammalia</taxon>
        <taxon>Eutheria</taxon>
        <taxon>Laurasiatheria</taxon>
        <taxon>Chiroptera</taxon>
        <taxon>Yinpterochiroptera</taxon>
        <taxon>Pteropodoidea</taxon>
        <taxon>Pteropodidae</taxon>
        <taxon>Rousettinae</taxon>
        <taxon>Rousettus</taxon>
    </lineage>
</organism>
<dbReference type="GO" id="GO:0005737">
    <property type="term" value="C:cytoplasm"/>
    <property type="evidence" value="ECO:0007669"/>
    <property type="project" value="UniProtKB-SubCell"/>
</dbReference>
<dbReference type="PANTHER" id="PTHR11579">
    <property type="entry name" value="PROTEIN-L-ISOASPARTATE O-METHYLTRANSFERASE"/>
    <property type="match status" value="1"/>
</dbReference>
<dbReference type="PANTHER" id="PTHR11579:SF2">
    <property type="entry name" value="PROTEIN-L-ISOASPARTATE O-METHYLTRANSFERASE DOMAIN-CONTAINING PROTEIN 2"/>
    <property type="match status" value="1"/>
</dbReference>
<feature type="compositionally biased region" description="Basic and acidic residues" evidence="4">
    <location>
        <begin position="287"/>
        <end position="296"/>
    </location>
</feature>
<keyword evidence="5" id="KW-0489">Methyltransferase</keyword>
<gene>
    <name evidence="5" type="ORF">HJG63_015006</name>
</gene>
<evidence type="ECO:0000256" key="1">
    <source>
        <dbReference type="ARBA" id="ARBA00004496"/>
    </source>
</evidence>
<comment type="subcellular location">
    <subcellularLocation>
        <location evidence="1">Cytoplasm</location>
    </subcellularLocation>
</comment>
<keyword evidence="3" id="KW-0963">Cytoplasm</keyword>
<evidence type="ECO:0000256" key="2">
    <source>
        <dbReference type="ARBA" id="ARBA00005369"/>
    </source>
</evidence>
<dbReference type="AlphaFoldDB" id="A0A7J8DJL4"/>
<comment type="caution">
    <text evidence="5">The sequence shown here is derived from an EMBL/GenBank/DDBJ whole genome shotgun (WGS) entry which is preliminary data.</text>
</comment>
<evidence type="ECO:0000313" key="6">
    <source>
        <dbReference type="Proteomes" id="UP000593571"/>
    </source>
</evidence>
<evidence type="ECO:0000313" key="5">
    <source>
        <dbReference type="EMBL" id="KAF6423310.1"/>
    </source>
</evidence>
<protein>
    <submittedName>
        <fullName evidence="5">Protein-L-isoaspartate (D-aspartate) O-methyltransferase domain containing 2</fullName>
    </submittedName>
</protein>
<dbReference type="GO" id="GO:0032259">
    <property type="term" value="P:methylation"/>
    <property type="evidence" value="ECO:0007669"/>
    <property type="project" value="UniProtKB-KW"/>
</dbReference>
<dbReference type="GO" id="GO:0004719">
    <property type="term" value="F:protein-L-isoaspartate (D-aspartate) O-methyltransferase activity"/>
    <property type="evidence" value="ECO:0007669"/>
    <property type="project" value="InterPro"/>
</dbReference>
<evidence type="ECO:0000256" key="3">
    <source>
        <dbReference type="ARBA" id="ARBA00022490"/>
    </source>
</evidence>
<sequence>MGGAVSAGEDNDELIDNLKEAQYIRTELVEQAFRAVDRADYYLEEFRENAYKDLAWKHGNIHLSAPCIYSEVMEALELQPGLSFLNLGSGTGYLSSMVGLILGPFGVNHGVELHSDVIEYAKQKLDFFIRTSSSFDKFDFCEPSFVPGNCLELSPGCSQYDRVYCGAGVQKQHEDYMKSLLKVGGILVMPLEEKPCHSESGKSRLVQLPPPAVRSLQDLARLAIRRAIKRALQQEVVGARGAPRSSPRARRRPRRRRMETAVFLDKEVFASRVSGPAGDSSCEDAAEERPEPPANALREKVLRLPLPAALKGYVLYYREG</sequence>
<dbReference type="FunFam" id="3.40.50.150:FF:000015">
    <property type="entry name" value="Protein-L-isoaspartate (D-aspartate) O-methyltransferase domain-containing 1"/>
    <property type="match status" value="1"/>
</dbReference>
<dbReference type="Proteomes" id="UP000593571">
    <property type="component" value="Unassembled WGS sequence"/>
</dbReference>
<proteinExistence type="inferred from homology"/>
<feature type="compositionally biased region" description="Low complexity" evidence="4">
    <location>
        <begin position="237"/>
        <end position="246"/>
    </location>
</feature>
<name>A0A7J8DJL4_ROUAE</name>
<dbReference type="SUPFAM" id="SSF53335">
    <property type="entry name" value="S-adenosyl-L-methionine-dependent methyltransferases"/>
    <property type="match status" value="1"/>
</dbReference>
<dbReference type="Pfam" id="PF01135">
    <property type="entry name" value="PCMT"/>
    <property type="match status" value="1"/>
</dbReference>
<keyword evidence="6" id="KW-1185">Reference proteome</keyword>
<evidence type="ECO:0000256" key="4">
    <source>
        <dbReference type="SAM" id="MobiDB-lite"/>
    </source>
</evidence>
<feature type="compositionally biased region" description="Basic residues" evidence="4">
    <location>
        <begin position="247"/>
        <end position="257"/>
    </location>
</feature>
<feature type="region of interest" description="Disordered" evidence="4">
    <location>
        <begin position="237"/>
        <end position="257"/>
    </location>
</feature>